<dbReference type="Proteomes" id="UP001597641">
    <property type="component" value="Unassembled WGS sequence"/>
</dbReference>
<reference evidence="2" key="1">
    <citation type="journal article" date="2019" name="Int. J. Syst. Evol. Microbiol.">
        <title>The Global Catalogue of Microorganisms (GCM) 10K type strain sequencing project: providing services to taxonomists for standard genome sequencing and annotation.</title>
        <authorList>
            <consortium name="The Broad Institute Genomics Platform"/>
            <consortium name="The Broad Institute Genome Sequencing Center for Infectious Disease"/>
            <person name="Wu L."/>
            <person name="Ma J."/>
        </authorList>
    </citation>
    <scope>NUCLEOTIDE SEQUENCE [LARGE SCALE GENOMIC DNA]</scope>
    <source>
        <strain evidence="2">KCTC 23984</strain>
    </source>
</reference>
<gene>
    <name evidence="1" type="ORF">ACFS7Z_08310</name>
</gene>
<sequence length="197" mass="22324">MKHLLTAFFILLAIVAKGQNFEQLKEVGSNDAVASGQAVIYGNFIQRLGFSSGGFPQDIRIVNVETKEAFAFRVKPTFKSAKENTFTYALEPGTYAILNYWWTQSKWYGGKIFTEPILKGVDATDDSDKRVSSGQINPDEIKYYVFTVEPNTVNYLGTWHFDTGLVSFTDDKIQFDEMIKDKYKRLDLSTAKTVLPK</sequence>
<evidence type="ECO:0000313" key="1">
    <source>
        <dbReference type="EMBL" id="MFD3000359.1"/>
    </source>
</evidence>
<evidence type="ECO:0000313" key="2">
    <source>
        <dbReference type="Proteomes" id="UP001597641"/>
    </source>
</evidence>
<keyword evidence="2" id="KW-1185">Reference proteome</keyword>
<protein>
    <submittedName>
        <fullName evidence="1">Uncharacterized protein</fullName>
    </submittedName>
</protein>
<organism evidence="1 2">
    <name type="scientific">Pontibacter toksunensis</name>
    <dbReference type="NCBI Taxonomy" id="1332631"/>
    <lineage>
        <taxon>Bacteria</taxon>
        <taxon>Pseudomonadati</taxon>
        <taxon>Bacteroidota</taxon>
        <taxon>Cytophagia</taxon>
        <taxon>Cytophagales</taxon>
        <taxon>Hymenobacteraceae</taxon>
        <taxon>Pontibacter</taxon>
    </lineage>
</organism>
<accession>A0ABW6BRC3</accession>
<dbReference type="RefSeq" id="WP_377483296.1">
    <property type="nucleotide sequence ID" value="NZ_JBHUOX010000005.1"/>
</dbReference>
<name>A0ABW6BRC3_9BACT</name>
<proteinExistence type="predicted"/>
<comment type="caution">
    <text evidence="1">The sequence shown here is derived from an EMBL/GenBank/DDBJ whole genome shotgun (WGS) entry which is preliminary data.</text>
</comment>
<dbReference type="EMBL" id="JBHUOX010000005">
    <property type="protein sequence ID" value="MFD3000359.1"/>
    <property type="molecule type" value="Genomic_DNA"/>
</dbReference>